<sequence length="66" mass="6987">MAAVFVAIVVPVKNTLPLFAGVTDPILAMRGFPSPVLKGDRVMATAVHAEFMFPIGILNIIGWAPP</sequence>
<dbReference type="Proteomes" id="UP000246715">
    <property type="component" value="Segment"/>
</dbReference>
<protein>
    <submittedName>
        <fullName evidence="1">Uncharacterized protein m066L</fullName>
    </submittedName>
</protein>
<proteinExistence type="predicted"/>
<organismHost>
    <name type="scientific">Paramecium bursaria</name>
    <dbReference type="NCBI Taxonomy" id="74790"/>
</organismHost>
<organism evidence="1 2">
    <name type="scientific">Paramecium bursaria Chlorella virus MT325</name>
    <name type="common">PBCV-MT325</name>
    <dbReference type="NCBI Taxonomy" id="346932"/>
    <lineage>
        <taxon>Viruses</taxon>
        <taxon>Varidnaviria</taxon>
        <taxon>Bamfordvirae</taxon>
        <taxon>Nucleocytoviricota</taxon>
        <taxon>Megaviricetes</taxon>
        <taxon>Algavirales</taxon>
        <taxon>Phycodnaviridae</taxon>
        <taxon>Chlorovirus</taxon>
        <taxon>Chlorovirus conductrix</taxon>
        <taxon>Paramecium bursaria Chlorella virus A1</taxon>
    </lineage>
</organism>
<dbReference type="EMBL" id="DQ491001">
    <property type="protein sequence ID" value="ABT13620.1"/>
    <property type="molecule type" value="Genomic_DNA"/>
</dbReference>
<name>A7ITE6_PBCVM</name>
<accession>A7ITE6</accession>
<gene>
    <name evidence="1" type="primary">m066L</name>
    <name evidence="1" type="ORF">MT325_m066L</name>
</gene>
<reference evidence="1 2" key="1">
    <citation type="journal article" date="2007" name="Virology">
        <title>Sequence and annotation of the 314-kb MT325 and the 321-kb FR483 viruses that infect Chlorella Pbi.</title>
        <authorList>
            <person name="Fitzgerald L.A."/>
            <person name="Graves M.V."/>
            <person name="Li X."/>
            <person name="Feldblyum T."/>
            <person name="Hartigan J."/>
            <person name="Van Etten J.L."/>
        </authorList>
    </citation>
    <scope>NUCLEOTIDE SEQUENCE [LARGE SCALE GENOMIC DNA]</scope>
    <source>
        <strain evidence="1 2">MT325</strain>
    </source>
</reference>
<evidence type="ECO:0000313" key="2">
    <source>
        <dbReference type="Proteomes" id="UP000246715"/>
    </source>
</evidence>
<evidence type="ECO:0000313" key="1">
    <source>
        <dbReference type="EMBL" id="ABT13620.1"/>
    </source>
</evidence>